<gene>
    <name evidence="1" type="ORF">H5410_061692</name>
</gene>
<proteinExistence type="predicted"/>
<protein>
    <submittedName>
        <fullName evidence="1">Uncharacterized protein</fullName>
    </submittedName>
</protein>
<dbReference type="AlphaFoldDB" id="A0A9J5WAE0"/>
<evidence type="ECO:0000313" key="2">
    <source>
        <dbReference type="Proteomes" id="UP000824120"/>
    </source>
</evidence>
<accession>A0A9J5WAE0</accession>
<sequence>MEQLDHSADHRAANLKASISSMIQTALLDVVTPLSTTIDTLTTRIVVCERGQGATKEVTALKTAIDVLRSDVH</sequence>
<name>A0A9J5WAE0_SOLCO</name>
<evidence type="ECO:0000313" key="1">
    <source>
        <dbReference type="EMBL" id="KAG5571926.1"/>
    </source>
</evidence>
<organism evidence="1 2">
    <name type="scientific">Solanum commersonii</name>
    <name type="common">Commerson's wild potato</name>
    <name type="synonym">Commerson's nightshade</name>
    <dbReference type="NCBI Taxonomy" id="4109"/>
    <lineage>
        <taxon>Eukaryota</taxon>
        <taxon>Viridiplantae</taxon>
        <taxon>Streptophyta</taxon>
        <taxon>Embryophyta</taxon>
        <taxon>Tracheophyta</taxon>
        <taxon>Spermatophyta</taxon>
        <taxon>Magnoliopsida</taxon>
        <taxon>eudicotyledons</taxon>
        <taxon>Gunneridae</taxon>
        <taxon>Pentapetalae</taxon>
        <taxon>asterids</taxon>
        <taxon>lamiids</taxon>
        <taxon>Solanales</taxon>
        <taxon>Solanaceae</taxon>
        <taxon>Solanoideae</taxon>
        <taxon>Solaneae</taxon>
        <taxon>Solanum</taxon>
    </lineage>
</organism>
<dbReference type="EMBL" id="JACXVP010000012">
    <property type="protein sequence ID" value="KAG5571926.1"/>
    <property type="molecule type" value="Genomic_DNA"/>
</dbReference>
<keyword evidence="2" id="KW-1185">Reference proteome</keyword>
<dbReference type="Proteomes" id="UP000824120">
    <property type="component" value="Chromosome 12"/>
</dbReference>
<reference evidence="1 2" key="1">
    <citation type="submission" date="2020-09" db="EMBL/GenBank/DDBJ databases">
        <title>De no assembly of potato wild relative species, Solanum commersonii.</title>
        <authorList>
            <person name="Cho K."/>
        </authorList>
    </citation>
    <scope>NUCLEOTIDE SEQUENCE [LARGE SCALE GENOMIC DNA]</scope>
    <source>
        <strain evidence="1">LZ3.2</strain>
        <tissue evidence="1">Leaf</tissue>
    </source>
</reference>
<comment type="caution">
    <text evidence="1">The sequence shown here is derived from an EMBL/GenBank/DDBJ whole genome shotgun (WGS) entry which is preliminary data.</text>
</comment>